<dbReference type="InterPro" id="IPR036056">
    <property type="entry name" value="Fibrinogen-like_C"/>
</dbReference>
<keyword evidence="4" id="KW-1185">Reference proteome</keyword>
<dbReference type="SUPFAM" id="SSF56496">
    <property type="entry name" value="Fibrinogen C-terminal domain-like"/>
    <property type="match status" value="1"/>
</dbReference>
<evidence type="ECO:0000313" key="3">
    <source>
        <dbReference type="EMBL" id="KAJ3664173.1"/>
    </source>
</evidence>
<dbReference type="InterPro" id="IPR002181">
    <property type="entry name" value="Fibrinogen_a/b/g_C_dom"/>
</dbReference>
<dbReference type="GO" id="GO:0005615">
    <property type="term" value="C:extracellular space"/>
    <property type="evidence" value="ECO:0007669"/>
    <property type="project" value="TreeGrafter"/>
</dbReference>
<dbReference type="SMART" id="SM00186">
    <property type="entry name" value="FBG"/>
    <property type="match status" value="1"/>
</dbReference>
<dbReference type="AlphaFoldDB" id="A0AA38IYM5"/>
<accession>A0AA38IYM5</accession>
<keyword evidence="1" id="KW-0732">Signal</keyword>
<gene>
    <name evidence="3" type="ORF">Zmor_008363</name>
</gene>
<dbReference type="Pfam" id="PF00147">
    <property type="entry name" value="Fibrinogen_C"/>
    <property type="match status" value="1"/>
</dbReference>
<dbReference type="PANTHER" id="PTHR19143">
    <property type="entry name" value="FIBRINOGEN/TENASCIN/ANGIOPOEITIN"/>
    <property type="match status" value="1"/>
</dbReference>
<dbReference type="Proteomes" id="UP001168821">
    <property type="component" value="Unassembled WGS sequence"/>
</dbReference>
<proteinExistence type="predicted"/>
<dbReference type="InterPro" id="IPR014716">
    <property type="entry name" value="Fibrinogen_a/b/g_C_1"/>
</dbReference>
<dbReference type="NCBIfam" id="NF040941">
    <property type="entry name" value="GGGWT_bact"/>
    <property type="match status" value="1"/>
</dbReference>
<feature type="domain" description="Fibrinogen C-terminal" evidence="2">
    <location>
        <begin position="58"/>
        <end position="279"/>
    </location>
</feature>
<reference evidence="3" key="1">
    <citation type="journal article" date="2023" name="G3 (Bethesda)">
        <title>Whole genome assemblies of Zophobas morio and Tenebrio molitor.</title>
        <authorList>
            <person name="Kaur S."/>
            <person name="Stinson S.A."/>
            <person name="diCenzo G.C."/>
        </authorList>
    </citation>
    <scope>NUCLEOTIDE SEQUENCE</scope>
    <source>
        <strain evidence="3">QUZm001</strain>
    </source>
</reference>
<evidence type="ECO:0000256" key="1">
    <source>
        <dbReference type="SAM" id="SignalP"/>
    </source>
</evidence>
<protein>
    <recommendedName>
        <fullName evidence="2">Fibrinogen C-terminal domain-containing protein</fullName>
    </recommendedName>
</protein>
<evidence type="ECO:0000313" key="4">
    <source>
        <dbReference type="Proteomes" id="UP001168821"/>
    </source>
</evidence>
<feature type="signal peptide" evidence="1">
    <location>
        <begin position="1"/>
        <end position="20"/>
    </location>
</feature>
<dbReference type="InterPro" id="IPR050373">
    <property type="entry name" value="Fibrinogen_C-term_domain"/>
</dbReference>
<dbReference type="PROSITE" id="PS51406">
    <property type="entry name" value="FIBRINOGEN_C_2"/>
    <property type="match status" value="1"/>
</dbReference>
<dbReference type="EMBL" id="JALNTZ010000002">
    <property type="protein sequence ID" value="KAJ3664173.1"/>
    <property type="molecule type" value="Genomic_DNA"/>
</dbReference>
<dbReference type="CDD" id="cd00087">
    <property type="entry name" value="FReD"/>
    <property type="match status" value="1"/>
</dbReference>
<dbReference type="Gene3D" id="3.90.215.10">
    <property type="entry name" value="Gamma Fibrinogen, chain A, domain 1"/>
    <property type="match status" value="1"/>
</dbReference>
<sequence length="279" mass="32697">MDLNPLLLVCLLVTTSTSKSAWETQVEEKLHHYETQLSEIKKLLQSDKNDPQSQNYQDYKILLPQDCQEVLRREYKGSGLYRIKPVYSPEPFWVWCDLTTRGGGWTYVLNRFDGSENFYRNWTDYKEGFGDLSGEFWLGLDHLHQLTNSKSSELLFELVDWDIKKAYQHYNHFVIGNETEGYAVKGLGESYGDAGDSFSGHVNMKFTTADKDQDTRVEYNCAAYNKGAWWYSNCYFSHLTGVYVHEGLLSEDNHNIQWNTFHGYFYSLKQVRMMVRPRE</sequence>
<name>A0AA38IYM5_9CUCU</name>
<evidence type="ECO:0000259" key="2">
    <source>
        <dbReference type="PROSITE" id="PS51406"/>
    </source>
</evidence>
<feature type="chain" id="PRO_5041329260" description="Fibrinogen C-terminal domain-containing protein" evidence="1">
    <location>
        <begin position="21"/>
        <end position="279"/>
    </location>
</feature>
<dbReference type="PANTHER" id="PTHR19143:SF458">
    <property type="entry name" value="FIBRINOGEN C-TERMINAL DOMAIN-CONTAINING PROTEIN-RELATED"/>
    <property type="match status" value="1"/>
</dbReference>
<organism evidence="3 4">
    <name type="scientific">Zophobas morio</name>
    <dbReference type="NCBI Taxonomy" id="2755281"/>
    <lineage>
        <taxon>Eukaryota</taxon>
        <taxon>Metazoa</taxon>
        <taxon>Ecdysozoa</taxon>
        <taxon>Arthropoda</taxon>
        <taxon>Hexapoda</taxon>
        <taxon>Insecta</taxon>
        <taxon>Pterygota</taxon>
        <taxon>Neoptera</taxon>
        <taxon>Endopterygota</taxon>
        <taxon>Coleoptera</taxon>
        <taxon>Polyphaga</taxon>
        <taxon>Cucujiformia</taxon>
        <taxon>Tenebrionidae</taxon>
        <taxon>Zophobas</taxon>
    </lineage>
</organism>
<comment type="caution">
    <text evidence="3">The sequence shown here is derived from an EMBL/GenBank/DDBJ whole genome shotgun (WGS) entry which is preliminary data.</text>
</comment>